<evidence type="ECO:0000313" key="3">
    <source>
        <dbReference type="Proteomes" id="UP000031563"/>
    </source>
</evidence>
<proteinExistence type="predicted"/>
<keyword evidence="1" id="KW-0472">Membrane</keyword>
<dbReference type="RefSeq" id="WP_052717146.1">
    <property type="nucleotide sequence ID" value="NZ_JWIQ02000027.1"/>
</dbReference>
<name>A0A0F5ICG1_BACTR</name>
<dbReference type="AlphaFoldDB" id="A0A0F5ICG1"/>
<keyword evidence="1" id="KW-1133">Transmembrane helix</keyword>
<keyword evidence="1" id="KW-0812">Transmembrane</keyword>
<accession>A0A0F5ICG1</accession>
<gene>
    <name evidence="2" type="ORF">QY95_01524</name>
</gene>
<evidence type="ECO:0000313" key="2">
    <source>
        <dbReference type="EMBL" id="KKB43279.1"/>
    </source>
</evidence>
<feature type="transmembrane region" description="Helical" evidence="1">
    <location>
        <begin position="6"/>
        <end position="29"/>
    </location>
</feature>
<dbReference type="Pfam" id="PF11167">
    <property type="entry name" value="DUF2953"/>
    <property type="match status" value="1"/>
</dbReference>
<dbReference type="EMBL" id="JWIR02000003">
    <property type="protein sequence ID" value="KKB43279.1"/>
    <property type="molecule type" value="Genomic_DNA"/>
</dbReference>
<organism evidence="2 3">
    <name type="scientific">Bacillus thermotolerans</name>
    <name type="common">Quasibacillus thermotolerans</name>
    <dbReference type="NCBI Taxonomy" id="1221996"/>
    <lineage>
        <taxon>Bacteria</taxon>
        <taxon>Bacillati</taxon>
        <taxon>Bacillota</taxon>
        <taxon>Bacilli</taxon>
        <taxon>Bacillales</taxon>
        <taxon>Bacillaceae</taxon>
        <taxon>Bacillus</taxon>
    </lineage>
</organism>
<sequence>MLWWILALLAVLWVIWIISRMNIYVLFYFSAKQGNIRAYIRLFLLGGWLRWTIHLPPKEVTDQSLDKANRAIHRAGKEEFNVLLNMLKRVTIQSLRWDTVLGTKDAALTGMVTGVLWAIKGSLSSVASPFMKASMSPFTAVTPVFGRNVLETECSCMISLRAGHAIAGAIQLLRLGRRLKSQQKAAPILYKTANREGSR</sequence>
<dbReference type="STRING" id="1221996.QY95_01524"/>
<keyword evidence="3" id="KW-1185">Reference proteome</keyword>
<dbReference type="InterPro" id="IPR021338">
    <property type="entry name" value="DUF2953"/>
</dbReference>
<dbReference type="OrthoDB" id="1683589at2"/>
<reference evidence="2" key="1">
    <citation type="submission" date="2015-02" db="EMBL/GenBank/DDBJ databases">
        <title>Genome Assembly of Bacillaceae bacterium MTCC 8252.</title>
        <authorList>
            <person name="Verma A."/>
            <person name="Khatri I."/>
            <person name="Mual P."/>
            <person name="Subramanian S."/>
            <person name="Krishnamurthi S."/>
        </authorList>
    </citation>
    <scope>NUCLEOTIDE SEQUENCE [LARGE SCALE GENOMIC DNA]</scope>
    <source>
        <strain evidence="2">MTCC 8252</strain>
    </source>
</reference>
<dbReference type="Proteomes" id="UP000031563">
    <property type="component" value="Unassembled WGS sequence"/>
</dbReference>
<protein>
    <submittedName>
        <fullName evidence="2">Secreted protein</fullName>
    </submittedName>
</protein>
<evidence type="ECO:0000256" key="1">
    <source>
        <dbReference type="SAM" id="Phobius"/>
    </source>
</evidence>
<comment type="caution">
    <text evidence="2">The sequence shown here is derived from an EMBL/GenBank/DDBJ whole genome shotgun (WGS) entry which is preliminary data.</text>
</comment>